<dbReference type="Gene3D" id="1.10.1220.10">
    <property type="entry name" value="Met repressor-like"/>
    <property type="match status" value="1"/>
</dbReference>
<evidence type="ECO:0000313" key="1">
    <source>
        <dbReference type="EMBL" id="GGG00762.1"/>
    </source>
</evidence>
<keyword evidence="2" id="KW-1185">Reference proteome</keyword>
<reference evidence="1" key="2">
    <citation type="submission" date="2020-09" db="EMBL/GenBank/DDBJ databases">
        <authorList>
            <person name="Sun Q."/>
            <person name="Zhou Y."/>
        </authorList>
    </citation>
    <scope>NUCLEOTIDE SEQUENCE</scope>
    <source>
        <strain evidence="1">CGMCC 1.15758</strain>
    </source>
</reference>
<reference evidence="1" key="1">
    <citation type="journal article" date="2014" name="Int. J. Syst. Evol. Microbiol.">
        <title>Complete genome sequence of Corynebacterium casei LMG S-19264T (=DSM 44701T), isolated from a smear-ripened cheese.</title>
        <authorList>
            <consortium name="US DOE Joint Genome Institute (JGI-PGF)"/>
            <person name="Walter F."/>
            <person name="Albersmeier A."/>
            <person name="Kalinowski J."/>
            <person name="Ruckert C."/>
        </authorList>
    </citation>
    <scope>NUCLEOTIDE SEQUENCE</scope>
    <source>
        <strain evidence="1">CGMCC 1.15758</strain>
    </source>
</reference>
<dbReference type="Proteomes" id="UP000636949">
    <property type="component" value="Unassembled WGS sequence"/>
</dbReference>
<name>A0A8J2Z5A2_9GAMM</name>
<gene>
    <name evidence="1" type="ORF">GCM10010995_17680</name>
</gene>
<evidence type="ECO:0008006" key="3">
    <source>
        <dbReference type="Google" id="ProtNLM"/>
    </source>
</evidence>
<accession>A0A8J2Z5A2</accession>
<evidence type="ECO:0000313" key="2">
    <source>
        <dbReference type="Proteomes" id="UP000636949"/>
    </source>
</evidence>
<dbReference type="OrthoDB" id="9856918at2"/>
<sequence>MQKIQVMLEDSLAKSLKNSAKEAGLSTSSYARLLLANAYKKTLTPIEKSLLDTTGDERCSSEDFLKHLDEMIKNA</sequence>
<organism evidence="1 2">
    <name type="scientific">Cysteiniphilum litorale</name>
    <dbReference type="NCBI Taxonomy" id="2056700"/>
    <lineage>
        <taxon>Bacteria</taxon>
        <taxon>Pseudomonadati</taxon>
        <taxon>Pseudomonadota</taxon>
        <taxon>Gammaproteobacteria</taxon>
        <taxon>Thiotrichales</taxon>
        <taxon>Fastidiosibacteraceae</taxon>
        <taxon>Cysteiniphilum</taxon>
    </lineage>
</organism>
<dbReference type="EMBL" id="BMJS01000020">
    <property type="protein sequence ID" value="GGG00762.1"/>
    <property type="molecule type" value="Genomic_DNA"/>
</dbReference>
<proteinExistence type="predicted"/>
<dbReference type="RefSeq" id="WP_117003039.1">
    <property type="nucleotide sequence ID" value="NZ_BMJS01000020.1"/>
</dbReference>
<dbReference type="GO" id="GO:0006355">
    <property type="term" value="P:regulation of DNA-templated transcription"/>
    <property type="evidence" value="ECO:0007669"/>
    <property type="project" value="InterPro"/>
</dbReference>
<dbReference type="AlphaFoldDB" id="A0A8J2Z5A2"/>
<comment type="caution">
    <text evidence="1">The sequence shown here is derived from an EMBL/GenBank/DDBJ whole genome shotgun (WGS) entry which is preliminary data.</text>
</comment>
<dbReference type="InterPro" id="IPR013321">
    <property type="entry name" value="Arc_rbn_hlx_hlx"/>
</dbReference>
<protein>
    <recommendedName>
        <fullName evidence="3">Ribbon-helix-helix protein, copG family</fullName>
    </recommendedName>
</protein>